<protein>
    <submittedName>
        <fullName evidence="1">Uncharacterized protein</fullName>
    </submittedName>
</protein>
<evidence type="ECO:0000313" key="2">
    <source>
        <dbReference type="Proteomes" id="UP000521943"/>
    </source>
</evidence>
<dbReference type="Proteomes" id="UP000521943">
    <property type="component" value="Unassembled WGS sequence"/>
</dbReference>
<organism evidence="1 2">
    <name type="scientific">Ephemerocybe angulata</name>
    <dbReference type="NCBI Taxonomy" id="980116"/>
    <lineage>
        <taxon>Eukaryota</taxon>
        <taxon>Fungi</taxon>
        <taxon>Dikarya</taxon>
        <taxon>Basidiomycota</taxon>
        <taxon>Agaricomycotina</taxon>
        <taxon>Agaricomycetes</taxon>
        <taxon>Agaricomycetidae</taxon>
        <taxon>Agaricales</taxon>
        <taxon>Agaricineae</taxon>
        <taxon>Psathyrellaceae</taxon>
        <taxon>Ephemerocybe</taxon>
    </lineage>
</organism>
<proteinExistence type="predicted"/>
<name>A0A8H6LX95_9AGAR</name>
<dbReference type="EMBL" id="JACGCI010000118">
    <property type="protein sequence ID" value="KAF6744546.1"/>
    <property type="molecule type" value="Genomic_DNA"/>
</dbReference>
<keyword evidence="2" id="KW-1185">Reference proteome</keyword>
<evidence type="ECO:0000313" key="1">
    <source>
        <dbReference type="EMBL" id="KAF6744546.1"/>
    </source>
</evidence>
<reference evidence="1 2" key="1">
    <citation type="submission" date="2020-07" db="EMBL/GenBank/DDBJ databases">
        <title>Comparative genomics of pyrophilous fungi reveals a link between fire events and developmental genes.</title>
        <authorList>
            <consortium name="DOE Joint Genome Institute"/>
            <person name="Steindorff A.S."/>
            <person name="Carver A."/>
            <person name="Calhoun S."/>
            <person name="Stillman K."/>
            <person name="Liu H."/>
            <person name="Lipzen A."/>
            <person name="Pangilinan J."/>
            <person name="Labutti K."/>
            <person name="Bruns T.D."/>
            <person name="Grigoriev I.V."/>
        </authorList>
    </citation>
    <scope>NUCLEOTIDE SEQUENCE [LARGE SCALE GENOMIC DNA]</scope>
    <source>
        <strain evidence="1 2">CBS 144469</strain>
    </source>
</reference>
<dbReference type="AlphaFoldDB" id="A0A8H6LX95"/>
<gene>
    <name evidence="1" type="ORF">DFP72DRAFT_1078395</name>
</gene>
<sequence length="429" mass="47608">MLAILSPSSNPFFFAMSQLDAQAHVSIPNPFDGDVSLQNGAFGRVPGIQRIDNGSILEIFKFAVSLPEDVKNKDVLRSQPRGYLGRVCRSWYAFFGRHPSLSTTVGVFGDVPSQVSRLAHFDLLDSWVDSCWEQVHEAWGVGAVDAVNAVRERVRSLVVHLRWRSSLDCLGNVFNPQTYPILERLDLDASIDDAGLPSLSNHAQLIIGRLMLTTLTVDAKILLDLRTTTQGFIHLLGGLTSLTIIHMFPNTSGFPDDGMGQIVELAGSLPLLASLTLYRLTILEGTLGIELWRCRPATPYPIPALVVKRSNAVAYELRRPTPHVTGKDVERSILPMISSFTGSRLTIRDCAFLMHRFLHLVHGWARLNLISTAFPGLRHLHIEECPLLSIDGLFKFLSARSAHKAATTHDLEILVKYKQIVLKIVPRTD</sequence>
<accession>A0A8H6LX95</accession>
<dbReference type="OrthoDB" id="3115278at2759"/>
<comment type="caution">
    <text evidence="1">The sequence shown here is derived from an EMBL/GenBank/DDBJ whole genome shotgun (WGS) entry which is preliminary data.</text>
</comment>